<evidence type="ECO:0000259" key="3">
    <source>
        <dbReference type="SMART" id="SM00738"/>
    </source>
</evidence>
<dbReference type="OrthoDB" id="28901at2759"/>
<accession>A0A8B6GG97</accession>
<dbReference type="GO" id="GO:0003746">
    <property type="term" value="F:translation elongation factor activity"/>
    <property type="evidence" value="ECO:0007669"/>
    <property type="project" value="UniProtKB-KW"/>
</dbReference>
<feature type="domain" description="NusG-like N-terminal" evidence="3">
    <location>
        <begin position="199"/>
        <end position="290"/>
    </location>
</feature>
<feature type="region of interest" description="Disordered" evidence="2">
    <location>
        <begin position="1"/>
        <end position="124"/>
    </location>
</feature>
<keyword evidence="4" id="KW-0251">Elongation factor</keyword>
<dbReference type="GO" id="GO:0003729">
    <property type="term" value="F:mRNA binding"/>
    <property type="evidence" value="ECO:0007669"/>
    <property type="project" value="TreeGrafter"/>
</dbReference>
<dbReference type="InterPro" id="IPR039659">
    <property type="entry name" value="SPT5"/>
</dbReference>
<dbReference type="PANTHER" id="PTHR11125:SF7">
    <property type="entry name" value="TRANSCRIPTION ELONGATION FACTOR SPT5"/>
    <property type="match status" value="1"/>
</dbReference>
<dbReference type="Pfam" id="PF03439">
    <property type="entry name" value="Spt5-NGN"/>
    <property type="match status" value="1"/>
</dbReference>
<dbReference type="InterPro" id="IPR006645">
    <property type="entry name" value="NGN-like_dom"/>
</dbReference>
<protein>
    <submittedName>
        <fullName evidence="4">Transcription elongation factor SPT5</fullName>
    </submittedName>
</protein>
<feature type="compositionally biased region" description="Acidic residues" evidence="2">
    <location>
        <begin position="67"/>
        <end position="83"/>
    </location>
</feature>
<dbReference type="InterPro" id="IPR039385">
    <property type="entry name" value="NGN_Euk"/>
</dbReference>
<organism evidence="4 5">
    <name type="scientific">Mytilus galloprovincialis</name>
    <name type="common">Mediterranean mussel</name>
    <dbReference type="NCBI Taxonomy" id="29158"/>
    <lineage>
        <taxon>Eukaryota</taxon>
        <taxon>Metazoa</taxon>
        <taxon>Spiralia</taxon>
        <taxon>Lophotrochozoa</taxon>
        <taxon>Mollusca</taxon>
        <taxon>Bivalvia</taxon>
        <taxon>Autobranchia</taxon>
        <taxon>Pteriomorphia</taxon>
        <taxon>Mytilida</taxon>
        <taxon>Mytiloidea</taxon>
        <taxon>Mytilidae</taxon>
        <taxon>Mytilinae</taxon>
        <taxon>Mytilus</taxon>
    </lineage>
</organism>
<evidence type="ECO:0000313" key="4">
    <source>
        <dbReference type="EMBL" id="VDI63447.1"/>
    </source>
</evidence>
<sequence>MSDSEEEGSAYSGSAPGSPAGSGSPPGSPAGSVSGPGSPAGSGGEELSGAEEDLPQKRVRKQRVVSDEEEDEDDYDSEEDEDYAVDRQASKRKKRKPRAGGFIIEEADVDDEGDEDDDEEWEDGVDQTMIDRQSTYGPSAREIDENRRYEQMISTQREDEIEEYYRQKYGEGSASARYGEGEEMSDEITQQGLLPGVKDPNLWLVKCRIGEERTTAIQVMRKYIAYQFEDEPLQIKAVISKESLKGYIYVEAYKQTHVKQAIEGIGNLRMGIWAQQMVPIKEMTDVMKIVKESAQLKPRSWVRLKRGVFKDDLGQVDFVEPAQNYVHLKLIPRIDYTKPRGFAKTKDNNQAEKRKKKRRPAQKLFDPDAIRGIGGEITQDGDFLVFENNRYSRKGFLFKNFIMSAIKHRSTIWREQLKKNNPQKYKQYLEKQKEHSKTNRQKLKSIRLKKNKTPEEEQVCKNILENLRMRQAKLRQRKKEKTETPIKVKIGSNKNTKSKPSTRKNVQTKREKWRVAKAKYRANTSNYKKRWVKEKDKKS</sequence>
<evidence type="ECO:0000313" key="5">
    <source>
        <dbReference type="Proteomes" id="UP000596742"/>
    </source>
</evidence>
<proteinExistence type="predicted"/>
<keyword evidence="4" id="KW-0648">Protein biosynthesis</keyword>
<feature type="region of interest" description="Disordered" evidence="2">
    <location>
        <begin position="474"/>
        <end position="516"/>
    </location>
</feature>
<dbReference type="InterPro" id="IPR041973">
    <property type="entry name" value="KOW_Spt5_1"/>
</dbReference>
<dbReference type="Pfam" id="PF11942">
    <property type="entry name" value="Spt5_N"/>
    <property type="match status" value="1"/>
</dbReference>
<reference evidence="4" key="1">
    <citation type="submission" date="2018-11" db="EMBL/GenBank/DDBJ databases">
        <authorList>
            <person name="Alioto T."/>
            <person name="Alioto T."/>
        </authorList>
    </citation>
    <scope>NUCLEOTIDE SEQUENCE</scope>
</reference>
<keyword evidence="1" id="KW-0804">Transcription</keyword>
<comment type="caution">
    <text evidence="4">The sequence shown here is derived from an EMBL/GenBank/DDBJ whole genome shotgun (WGS) entry which is preliminary data.</text>
</comment>
<dbReference type="GO" id="GO:0032784">
    <property type="term" value="P:regulation of DNA-templated transcription elongation"/>
    <property type="evidence" value="ECO:0007669"/>
    <property type="project" value="InterPro"/>
</dbReference>
<dbReference type="GO" id="GO:0006357">
    <property type="term" value="P:regulation of transcription by RNA polymerase II"/>
    <property type="evidence" value="ECO:0007669"/>
    <property type="project" value="InterPro"/>
</dbReference>
<dbReference type="PANTHER" id="PTHR11125">
    <property type="entry name" value="SUPPRESSOR OF TY 5"/>
    <property type="match status" value="1"/>
</dbReference>
<dbReference type="EMBL" id="UYJE01008375">
    <property type="protein sequence ID" value="VDI63447.1"/>
    <property type="molecule type" value="Genomic_DNA"/>
</dbReference>
<dbReference type="InterPro" id="IPR036735">
    <property type="entry name" value="NGN_dom_sf"/>
</dbReference>
<dbReference type="Gene3D" id="3.30.70.940">
    <property type="entry name" value="NusG, N-terminal domain"/>
    <property type="match status" value="1"/>
</dbReference>
<dbReference type="FunFam" id="3.30.70.940:FF:000003">
    <property type="entry name" value="Transcription elongation factor SPT5"/>
    <property type="match status" value="1"/>
</dbReference>
<dbReference type="GO" id="GO:0006368">
    <property type="term" value="P:transcription elongation by RNA polymerase II"/>
    <property type="evidence" value="ECO:0007669"/>
    <property type="project" value="TreeGrafter"/>
</dbReference>
<evidence type="ECO:0000256" key="1">
    <source>
        <dbReference type="ARBA" id="ARBA00023163"/>
    </source>
</evidence>
<name>A0A8B6GG97_MYTGA</name>
<evidence type="ECO:0000256" key="2">
    <source>
        <dbReference type="SAM" id="MobiDB-lite"/>
    </source>
</evidence>
<dbReference type="CDD" id="cd06081">
    <property type="entry name" value="KOW_Spt5_1"/>
    <property type="match status" value="1"/>
</dbReference>
<dbReference type="Proteomes" id="UP000596742">
    <property type="component" value="Unassembled WGS sequence"/>
</dbReference>
<feature type="region of interest" description="Disordered" evidence="2">
    <location>
        <begin position="341"/>
        <end position="363"/>
    </location>
</feature>
<dbReference type="SMART" id="SM00738">
    <property type="entry name" value="NGN"/>
    <property type="match status" value="1"/>
</dbReference>
<dbReference type="InterPro" id="IPR005100">
    <property type="entry name" value="NGN-domain"/>
</dbReference>
<dbReference type="AlphaFoldDB" id="A0A8B6GG97"/>
<keyword evidence="5" id="KW-1185">Reference proteome</keyword>
<dbReference type="GO" id="GO:0032044">
    <property type="term" value="C:DSIF complex"/>
    <property type="evidence" value="ECO:0007669"/>
    <property type="project" value="TreeGrafter"/>
</dbReference>
<dbReference type="InterPro" id="IPR022581">
    <property type="entry name" value="Spt5_N"/>
</dbReference>
<feature type="compositionally biased region" description="Low complexity" evidence="2">
    <location>
        <begin position="9"/>
        <end position="37"/>
    </location>
</feature>
<dbReference type="Pfam" id="PF23042">
    <property type="entry name" value="KOW1_SPT5"/>
    <property type="match status" value="1"/>
</dbReference>
<gene>
    <name evidence="4" type="ORF">MGAL_10B092655</name>
</gene>
<dbReference type="CDD" id="cd09888">
    <property type="entry name" value="NGN_Euk"/>
    <property type="match status" value="1"/>
</dbReference>
<feature type="compositionally biased region" description="Acidic residues" evidence="2">
    <location>
        <begin position="105"/>
        <end position="124"/>
    </location>
</feature>